<dbReference type="AlphaFoldDB" id="U4L6B5"/>
<dbReference type="OMA" id="NEAMWID"/>
<proteinExistence type="predicted"/>
<accession>U4L6B5</accession>
<gene>
    <name evidence="1" type="ORF">PCON_11609</name>
</gene>
<evidence type="ECO:0000313" key="1">
    <source>
        <dbReference type="EMBL" id="CCX12015.1"/>
    </source>
</evidence>
<dbReference type="OrthoDB" id="428577at2759"/>
<dbReference type="eggNOG" id="ENOG502S18D">
    <property type="taxonomic scope" value="Eukaryota"/>
</dbReference>
<organism evidence="1 2">
    <name type="scientific">Pyronema omphalodes (strain CBS 100304)</name>
    <name type="common">Pyronema confluens</name>
    <dbReference type="NCBI Taxonomy" id="1076935"/>
    <lineage>
        <taxon>Eukaryota</taxon>
        <taxon>Fungi</taxon>
        <taxon>Dikarya</taxon>
        <taxon>Ascomycota</taxon>
        <taxon>Pezizomycotina</taxon>
        <taxon>Pezizomycetes</taxon>
        <taxon>Pezizales</taxon>
        <taxon>Pyronemataceae</taxon>
        <taxon>Pyronema</taxon>
    </lineage>
</organism>
<dbReference type="STRING" id="1076935.U4L6B5"/>
<dbReference type="EMBL" id="HF935675">
    <property type="protein sequence ID" value="CCX12015.1"/>
    <property type="molecule type" value="Genomic_DNA"/>
</dbReference>
<dbReference type="Proteomes" id="UP000018144">
    <property type="component" value="Unassembled WGS sequence"/>
</dbReference>
<protein>
    <submittedName>
        <fullName evidence="1">Similar to integral membrane protein [Arthroderma gypseum CBS 118893] acc. no. XP_003170036</fullName>
    </submittedName>
</protein>
<name>U4L6B5_PYROM</name>
<reference evidence="1 2" key="1">
    <citation type="journal article" date="2013" name="PLoS Genet.">
        <title>The genome and development-dependent transcriptomes of Pyronema confluens: a window into fungal evolution.</title>
        <authorList>
            <person name="Traeger S."/>
            <person name="Altegoer F."/>
            <person name="Freitag M."/>
            <person name="Gabaldon T."/>
            <person name="Kempken F."/>
            <person name="Kumar A."/>
            <person name="Marcet-Houben M."/>
            <person name="Poggeler S."/>
            <person name="Stajich J.E."/>
            <person name="Nowrousian M."/>
        </authorList>
    </citation>
    <scope>NUCLEOTIDE SEQUENCE [LARGE SCALE GENOMIC DNA]</scope>
    <source>
        <strain evidence="2">CBS 100304</strain>
        <tissue evidence="1">Vegetative mycelium</tissue>
    </source>
</reference>
<keyword evidence="2" id="KW-1185">Reference proteome</keyword>
<evidence type="ECO:0000313" key="2">
    <source>
        <dbReference type="Proteomes" id="UP000018144"/>
    </source>
</evidence>
<sequence length="423" mass="48647">MNILRIDLDRIIRVEDNGKPNTKLPHIKTHVNMNMYRNFPLYNVAEFEDVLPKNIVEKGGMFLPMYQREALLMKFSCDNPRSRFALRIYVEGVNVITGEPTILKRETGTRDHKKQDYIVVPQQESLIGIATSPGMVKRFVPVPYEHDYSIEHPGKQFREIQFEVIPAQVKNQLLTFEFTAGDKKIELDHFSTLYELQLPPGERICMWNLEILEKWLNSGVNLDFSDHPRMIRLITHWNGGEAHKIWYSKTETVRDLILKIRENIGYTPLENMGLGCHGETTCPDDDRLIDDYKKDPGSYAFPMWDYFRPTVGPVPLSFGTGGSIKQIIEIDDCNSHIWDVNNAKICNVQVLNSVHFEQFTNIITPPTPVIVKTYTDAGFPFFTEYKEEYNVDGPTGFPLGHAIMQFVSIVMGMDVLQIVQSVV</sequence>